<accession>A0A812VBI5</accession>
<evidence type="ECO:0000313" key="2">
    <source>
        <dbReference type="Proteomes" id="UP000604046"/>
    </source>
</evidence>
<gene>
    <name evidence="1" type="ORF">SNAT2548_LOCUS34690</name>
</gene>
<dbReference type="Proteomes" id="UP000604046">
    <property type="component" value="Unassembled WGS sequence"/>
</dbReference>
<evidence type="ECO:0000313" key="1">
    <source>
        <dbReference type="EMBL" id="CAE7610175.1"/>
    </source>
</evidence>
<organism evidence="1 2">
    <name type="scientific">Symbiodinium natans</name>
    <dbReference type="NCBI Taxonomy" id="878477"/>
    <lineage>
        <taxon>Eukaryota</taxon>
        <taxon>Sar</taxon>
        <taxon>Alveolata</taxon>
        <taxon>Dinophyceae</taxon>
        <taxon>Suessiales</taxon>
        <taxon>Symbiodiniaceae</taxon>
        <taxon>Symbiodinium</taxon>
    </lineage>
</organism>
<keyword evidence="2" id="KW-1185">Reference proteome</keyword>
<sequence>LGSFKGGSALRIADAVLRRLQGDEAKPCLLCVDTFLGDTAMWLNHNGWRQWLMRLGGTASYSICC</sequence>
<dbReference type="EMBL" id="CAJNDS010002823">
    <property type="protein sequence ID" value="CAE7610175.1"/>
    <property type="molecule type" value="Genomic_DNA"/>
</dbReference>
<dbReference type="AlphaFoldDB" id="A0A812VBI5"/>
<name>A0A812VBI5_9DINO</name>
<comment type="caution">
    <text evidence="1">The sequence shown here is derived from an EMBL/GenBank/DDBJ whole genome shotgun (WGS) entry which is preliminary data.</text>
</comment>
<protein>
    <submittedName>
        <fullName evidence="1">Uncharacterized protein</fullName>
    </submittedName>
</protein>
<proteinExistence type="predicted"/>
<reference evidence="1" key="1">
    <citation type="submission" date="2021-02" db="EMBL/GenBank/DDBJ databases">
        <authorList>
            <person name="Dougan E. K."/>
            <person name="Rhodes N."/>
            <person name="Thang M."/>
            <person name="Chan C."/>
        </authorList>
    </citation>
    <scope>NUCLEOTIDE SEQUENCE</scope>
</reference>
<dbReference type="OrthoDB" id="10521402at2759"/>
<feature type="non-terminal residue" evidence="1">
    <location>
        <position position="65"/>
    </location>
</feature>